<proteinExistence type="predicted"/>
<reference evidence="2 3" key="1">
    <citation type="submission" date="2018-06" db="EMBL/GenBank/DDBJ databases">
        <title>Paenibacillus montanisoli sp. nov., isolated from mountain area soil.</title>
        <authorList>
            <person name="Wu M."/>
        </authorList>
    </citation>
    <scope>NUCLEOTIDE SEQUENCE [LARGE SCALE GENOMIC DNA]</scope>
    <source>
        <strain evidence="2 3">RA17</strain>
    </source>
</reference>
<sequence length="228" mass="25660">MRIQRLRLLTKELEKLQAFYTRILELPLLESSKDAFTVSVGASCLTFELTEHADEVPFYHFAFDIPENKMDEAIIWLRSKAVALNLLPNHSYKAYFHTWDATSIYFDDPAGNIVEFIARHSLNNEIDISFTSSTFVNISEIGLVVNDVTRTKTLMKNNLGLDGYKDSDPSFAAVGDEDGLLIVSAPKRVWLGSEKKAAVFRTEVTIEGTDKGTGTIDLDPYPYKIIVN</sequence>
<protein>
    <submittedName>
        <fullName evidence="2">Ring-cleaving dioxygenase</fullName>
    </submittedName>
</protein>
<keyword evidence="3" id="KW-1185">Reference proteome</keyword>
<keyword evidence="2" id="KW-0223">Dioxygenase</keyword>
<dbReference type="Proteomes" id="UP000249260">
    <property type="component" value="Unassembled WGS sequence"/>
</dbReference>
<gene>
    <name evidence="2" type="ORF">DL346_12100</name>
</gene>
<dbReference type="OrthoDB" id="2703022at2"/>
<dbReference type="PROSITE" id="PS51819">
    <property type="entry name" value="VOC"/>
    <property type="match status" value="1"/>
</dbReference>
<keyword evidence="2" id="KW-0560">Oxidoreductase</keyword>
<dbReference type="EMBL" id="QLUW01000002">
    <property type="protein sequence ID" value="RAP76151.1"/>
    <property type="molecule type" value="Genomic_DNA"/>
</dbReference>
<name>A0A328U3W8_9BACL</name>
<dbReference type="Gene3D" id="3.10.180.10">
    <property type="entry name" value="2,3-Dihydroxybiphenyl 1,2-Dioxygenase, domain 1"/>
    <property type="match status" value="1"/>
</dbReference>
<dbReference type="AlphaFoldDB" id="A0A328U3W8"/>
<evidence type="ECO:0000313" key="2">
    <source>
        <dbReference type="EMBL" id="RAP76151.1"/>
    </source>
</evidence>
<comment type="caution">
    <text evidence="2">The sequence shown here is derived from an EMBL/GenBank/DDBJ whole genome shotgun (WGS) entry which is preliminary data.</text>
</comment>
<dbReference type="GO" id="GO:0051213">
    <property type="term" value="F:dioxygenase activity"/>
    <property type="evidence" value="ECO:0007669"/>
    <property type="project" value="UniProtKB-KW"/>
</dbReference>
<dbReference type="InterPro" id="IPR037523">
    <property type="entry name" value="VOC_core"/>
</dbReference>
<dbReference type="RefSeq" id="WP_112882375.1">
    <property type="nucleotide sequence ID" value="NZ_QLUW01000002.1"/>
</dbReference>
<accession>A0A328U3W8</accession>
<dbReference type="SUPFAM" id="SSF54593">
    <property type="entry name" value="Glyoxalase/Bleomycin resistance protein/Dihydroxybiphenyl dioxygenase"/>
    <property type="match status" value="1"/>
</dbReference>
<evidence type="ECO:0000259" key="1">
    <source>
        <dbReference type="PROSITE" id="PS51819"/>
    </source>
</evidence>
<evidence type="ECO:0000313" key="3">
    <source>
        <dbReference type="Proteomes" id="UP000249260"/>
    </source>
</evidence>
<organism evidence="2 3">
    <name type="scientific">Paenibacillus montanisoli</name>
    <dbReference type="NCBI Taxonomy" id="2081970"/>
    <lineage>
        <taxon>Bacteria</taxon>
        <taxon>Bacillati</taxon>
        <taxon>Bacillota</taxon>
        <taxon>Bacilli</taxon>
        <taxon>Bacillales</taxon>
        <taxon>Paenibacillaceae</taxon>
        <taxon>Paenibacillus</taxon>
    </lineage>
</organism>
<feature type="domain" description="VOC" evidence="1">
    <location>
        <begin position="2"/>
        <end position="119"/>
    </location>
</feature>
<dbReference type="InterPro" id="IPR029068">
    <property type="entry name" value="Glyas_Bleomycin-R_OHBP_Dase"/>
</dbReference>
<dbReference type="Pfam" id="PF00903">
    <property type="entry name" value="Glyoxalase"/>
    <property type="match status" value="1"/>
</dbReference>
<dbReference type="InterPro" id="IPR004360">
    <property type="entry name" value="Glyas_Fos-R_dOase_dom"/>
</dbReference>